<gene>
    <name evidence="1" type="ORF">HD593_004860</name>
</gene>
<protein>
    <submittedName>
        <fullName evidence="1">Uncharacterized protein</fullName>
    </submittedName>
</protein>
<keyword evidence="2" id="KW-1185">Reference proteome</keyword>
<dbReference type="EMBL" id="JACHMI010000001">
    <property type="protein sequence ID" value="MBB6550065.1"/>
    <property type="molecule type" value="Genomic_DNA"/>
</dbReference>
<dbReference type="Proteomes" id="UP000565579">
    <property type="component" value="Unassembled WGS sequence"/>
</dbReference>
<comment type="caution">
    <text evidence="1">The sequence shown here is derived from an EMBL/GenBank/DDBJ whole genome shotgun (WGS) entry which is preliminary data.</text>
</comment>
<proteinExistence type="predicted"/>
<evidence type="ECO:0000313" key="1">
    <source>
        <dbReference type="EMBL" id="MBB6550065.1"/>
    </source>
</evidence>
<accession>A0A7X0U087</accession>
<evidence type="ECO:0000313" key="2">
    <source>
        <dbReference type="Proteomes" id="UP000565579"/>
    </source>
</evidence>
<dbReference type="AlphaFoldDB" id="A0A7X0U087"/>
<organism evidence="1 2">
    <name type="scientific">Nonomuraea rubra</name>
    <dbReference type="NCBI Taxonomy" id="46180"/>
    <lineage>
        <taxon>Bacteria</taxon>
        <taxon>Bacillati</taxon>
        <taxon>Actinomycetota</taxon>
        <taxon>Actinomycetes</taxon>
        <taxon>Streptosporangiales</taxon>
        <taxon>Streptosporangiaceae</taxon>
        <taxon>Nonomuraea</taxon>
    </lineage>
</organism>
<sequence>MLRAREIRADSRRIAAEGRRIRGELAAQRERLSAGFLAIRLRRAERDWGEAGWPLTDEVRW</sequence>
<reference evidence="1 2" key="1">
    <citation type="submission" date="2020-08" db="EMBL/GenBank/DDBJ databases">
        <title>Sequencing the genomes of 1000 actinobacteria strains.</title>
        <authorList>
            <person name="Klenk H.-P."/>
        </authorList>
    </citation>
    <scope>NUCLEOTIDE SEQUENCE [LARGE SCALE GENOMIC DNA]</scope>
    <source>
        <strain evidence="1 2">DSM 43768</strain>
    </source>
</reference>
<dbReference type="RefSeq" id="WP_185104401.1">
    <property type="nucleotide sequence ID" value="NZ_JACHMI010000001.1"/>
</dbReference>
<name>A0A7X0U087_9ACTN</name>